<protein>
    <submittedName>
        <fullName evidence="1">Uncharacterized protein</fullName>
    </submittedName>
</protein>
<proteinExistence type="predicted"/>
<dbReference type="Proteomes" id="UP000807025">
    <property type="component" value="Unassembled WGS sequence"/>
</dbReference>
<comment type="caution">
    <text evidence="1">The sequence shown here is derived from an EMBL/GenBank/DDBJ whole genome shotgun (WGS) entry which is preliminary data.</text>
</comment>
<dbReference type="EMBL" id="MU154647">
    <property type="protein sequence ID" value="KAF9490214.1"/>
    <property type="molecule type" value="Genomic_DNA"/>
</dbReference>
<evidence type="ECO:0000313" key="1">
    <source>
        <dbReference type="EMBL" id="KAF9490214.1"/>
    </source>
</evidence>
<gene>
    <name evidence="1" type="ORF">BDN71DRAFT_1454730</name>
</gene>
<evidence type="ECO:0000313" key="2">
    <source>
        <dbReference type="Proteomes" id="UP000807025"/>
    </source>
</evidence>
<organism evidence="1 2">
    <name type="scientific">Pleurotus eryngii</name>
    <name type="common">Boletus of the steppes</name>
    <dbReference type="NCBI Taxonomy" id="5323"/>
    <lineage>
        <taxon>Eukaryota</taxon>
        <taxon>Fungi</taxon>
        <taxon>Dikarya</taxon>
        <taxon>Basidiomycota</taxon>
        <taxon>Agaricomycotina</taxon>
        <taxon>Agaricomycetes</taxon>
        <taxon>Agaricomycetidae</taxon>
        <taxon>Agaricales</taxon>
        <taxon>Pleurotineae</taxon>
        <taxon>Pleurotaceae</taxon>
        <taxon>Pleurotus</taxon>
    </lineage>
</organism>
<sequence length="330" mass="36371">MLLLWSPLSVSLPAAKHMQELCPASSGFRLIFWPSTSDTCARKRRPRERGRADVWSSDASLCSMLISPLHPNDFASTAQLATQLDPHAQATRKAKVLRFQLAIWQLCATVAGSMCPRSVRKRGGKKGGIERCTLTGTGQFVIPVLFAHHVEVKVLSGNLRSRAVRAHRKRIAGLTLGQHCQRPVPFLPQVDEFTHRSASVPPQYLHSSPSSTSRSTPARLNTFDVLSAGVYLHPITSQTDQDPVELRVRSFPAGFRLVGWENSGRRVSDGCSAGTWVLRRRKGGYRQEVGGLEISSTRADTSRASATRVTRSSYPAYLRGHNQLYSSASQ</sequence>
<keyword evidence="2" id="KW-1185">Reference proteome</keyword>
<name>A0A9P5ZPW8_PLEER</name>
<accession>A0A9P5ZPW8</accession>
<reference evidence="1" key="1">
    <citation type="submission" date="2020-11" db="EMBL/GenBank/DDBJ databases">
        <authorList>
            <consortium name="DOE Joint Genome Institute"/>
            <person name="Ahrendt S."/>
            <person name="Riley R."/>
            <person name="Andreopoulos W."/>
            <person name="Labutti K."/>
            <person name="Pangilinan J."/>
            <person name="Ruiz-Duenas F.J."/>
            <person name="Barrasa J.M."/>
            <person name="Sanchez-Garcia M."/>
            <person name="Camarero S."/>
            <person name="Miyauchi S."/>
            <person name="Serrano A."/>
            <person name="Linde D."/>
            <person name="Babiker R."/>
            <person name="Drula E."/>
            <person name="Ayuso-Fernandez I."/>
            <person name="Pacheco R."/>
            <person name="Padilla G."/>
            <person name="Ferreira P."/>
            <person name="Barriuso J."/>
            <person name="Kellner H."/>
            <person name="Castanera R."/>
            <person name="Alfaro M."/>
            <person name="Ramirez L."/>
            <person name="Pisabarro A.G."/>
            <person name="Kuo A."/>
            <person name="Tritt A."/>
            <person name="Lipzen A."/>
            <person name="He G."/>
            <person name="Yan M."/>
            <person name="Ng V."/>
            <person name="Cullen D."/>
            <person name="Martin F."/>
            <person name="Rosso M.-N."/>
            <person name="Henrissat B."/>
            <person name="Hibbett D."/>
            <person name="Martinez A.T."/>
            <person name="Grigoriev I.V."/>
        </authorList>
    </citation>
    <scope>NUCLEOTIDE SEQUENCE</scope>
    <source>
        <strain evidence="1">ATCC 90797</strain>
    </source>
</reference>
<dbReference type="AlphaFoldDB" id="A0A9P5ZPW8"/>